<dbReference type="Proteomes" id="UP000077755">
    <property type="component" value="Chromosome 5"/>
</dbReference>
<reference evidence="3" key="1">
    <citation type="journal article" date="2016" name="Nat. Genet.">
        <title>A high-quality carrot genome assembly provides new insights into carotenoid accumulation and asterid genome evolution.</title>
        <authorList>
            <person name="Iorizzo M."/>
            <person name="Ellison S."/>
            <person name="Senalik D."/>
            <person name="Zeng P."/>
            <person name="Satapoomin P."/>
            <person name="Huang J."/>
            <person name="Bowman M."/>
            <person name="Iovene M."/>
            <person name="Sanseverino W."/>
            <person name="Cavagnaro P."/>
            <person name="Yildiz M."/>
            <person name="Macko-Podgorni A."/>
            <person name="Moranska E."/>
            <person name="Grzebelus E."/>
            <person name="Grzebelus D."/>
            <person name="Ashrafi H."/>
            <person name="Zheng Z."/>
            <person name="Cheng S."/>
            <person name="Spooner D."/>
            <person name="Van Deynze A."/>
            <person name="Simon P."/>
        </authorList>
    </citation>
    <scope>NUCLEOTIDE SEQUENCE</scope>
    <source>
        <tissue evidence="3">Leaf</tissue>
    </source>
</reference>
<evidence type="ECO:0000313" key="4">
    <source>
        <dbReference type="Proteomes" id="UP000077755"/>
    </source>
</evidence>
<feature type="compositionally biased region" description="Polar residues" evidence="1">
    <location>
        <begin position="80"/>
        <end position="96"/>
    </location>
</feature>
<dbReference type="EMBL" id="CP093347">
    <property type="protein sequence ID" value="WOG99998.1"/>
    <property type="molecule type" value="Genomic_DNA"/>
</dbReference>
<keyword evidence="2" id="KW-0732">Signal</keyword>
<evidence type="ECO:0000256" key="1">
    <source>
        <dbReference type="SAM" id="MobiDB-lite"/>
    </source>
</evidence>
<keyword evidence="4" id="KW-1185">Reference proteome</keyword>
<evidence type="ECO:0000313" key="3">
    <source>
        <dbReference type="EMBL" id="WOG99998.1"/>
    </source>
</evidence>
<organism evidence="3 4">
    <name type="scientific">Daucus carota subsp. sativus</name>
    <name type="common">Carrot</name>
    <dbReference type="NCBI Taxonomy" id="79200"/>
    <lineage>
        <taxon>Eukaryota</taxon>
        <taxon>Viridiplantae</taxon>
        <taxon>Streptophyta</taxon>
        <taxon>Embryophyta</taxon>
        <taxon>Tracheophyta</taxon>
        <taxon>Spermatophyta</taxon>
        <taxon>Magnoliopsida</taxon>
        <taxon>eudicotyledons</taxon>
        <taxon>Gunneridae</taxon>
        <taxon>Pentapetalae</taxon>
        <taxon>asterids</taxon>
        <taxon>campanulids</taxon>
        <taxon>Apiales</taxon>
        <taxon>Apiaceae</taxon>
        <taxon>Apioideae</taxon>
        <taxon>Scandiceae</taxon>
        <taxon>Daucinae</taxon>
        <taxon>Daucus</taxon>
        <taxon>Daucus sect. Daucus</taxon>
    </lineage>
</organism>
<accession>A0A164XX16</accession>
<feature type="signal peptide" evidence="2">
    <location>
        <begin position="1"/>
        <end position="22"/>
    </location>
</feature>
<evidence type="ECO:0000256" key="2">
    <source>
        <dbReference type="SAM" id="SignalP"/>
    </source>
</evidence>
<dbReference type="AlphaFoldDB" id="A0A164XX16"/>
<gene>
    <name evidence="3" type="ORF">DCAR_0519354</name>
</gene>
<protein>
    <submittedName>
        <fullName evidence="3">Uncharacterized protein</fullName>
    </submittedName>
</protein>
<feature type="chain" id="PRO_5043814326" evidence="2">
    <location>
        <begin position="23"/>
        <end position="96"/>
    </location>
</feature>
<feature type="region of interest" description="Disordered" evidence="1">
    <location>
        <begin position="75"/>
        <end position="96"/>
    </location>
</feature>
<proteinExistence type="predicted"/>
<dbReference type="Gramene" id="KZM93681">
    <property type="protein sequence ID" value="KZM93681"/>
    <property type="gene ID" value="DCAR_016926"/>
</dbReference>
<name>A0A164XX16_DAUCS</name>
<reference evidence="3" key="2">
    <citation type="submission" date="2022-03" db="EMBL/GenBank/DDBJ databases">
        <title>Draft title - Genomic analysis of global carrot germplasm unveils the trajectory of domestication and the origin of high carotenoid orange carrot.</title>
        <authorList>
            <person name="Iorizzo M."/>
            <person name="Ellison S."/>
            <person name="Senalik D."/>
            <person name="Macko-Podgorni A."/>
            <person name="Grzebelus D."/>
            <person name="Bostan H."/>
            <person name="Rolling W."/>
            <person name="Curaba J."/>
            <person name="Simon P."/>
        </authorList>
    </citation>
    <scope>NUCLEOTIDE SEQUENCE</scope>
    <source>
        <tissue evidence="3">Leaf</tissue>
    </source>
</reference>
<sequence>MKQLPVAFKVLLFIEIFQPISQSYNAALRGKSFSIKSYAQFHLHSLNKILLDYLLTTPPDLVLYVNKPTKILQETRENDSVSPSFQNTSAENITEE</sequence>